<sequence>MYLVKYLGDKRESLCTKDKSDKTPLHYAAKSGNLELVKYLVEEKGADVNARDMSNKTPIRYAAESGNLDLVKYFAGNVQRSIRVKLREYAQYSNHLR</sequence>
<evidence type="ECO:0000256" key="2">
    <source>
        <dbReference type="ARBA" id="ARBA00023043"/>
    </source>
</evidence>
<organism evidence="4">
    <name type="scientific">Wolbachia endosymbiont of Armadillidium arcangelii</name>
    <dbReference type="NCBI Taxonomy" id="3158571"/>
    <lineage>
        <taxon>Bacteria</taxon>
        <taxon>Pseudomonadati</taxon>
        <taxon>Pseudomonadota</taxon>
        <taxon>Alphaproteobacteria</taxon>
        <taxon>Rickettsiales</taxon>
        <taxon>Anaplasmataceae</taxon>
        <taxon>Wolbachieae</taxon>
        <taxon>Wolbachia</taxon>
    </lineage>
</organism>
<gene>
    <name evidence="4" type="ORF">ABLO99_01045</name>
</gene>
<dbReference type="InterPro" id="IPR002110">
    <property type="entry name" value="Ankyrin_rpt"/>
</dbReference>
<name>A0AAU7Q4A9_9RICK</name>
<evidence type="ECO:0000256" key="3">
    <source>
        <dbReference type="PROSITE-ProRule" id="PRU00023"/>
    </source>
</evidence>
<proteinExistence type="predicted"/>
<dbReference type="PANTHER" id="PTHR24171">
    <property type="entry name" value="ANKYRIN REPEAT DOMAIN-CONTAINING PROTEIN 39-RELATED"/>
    <property type="match status" value="1"/>
</dbReference>
<dbReference type="EMBL" id="CP157942">
    <property type="protein sequence ID" value="XBS67879.1"/>
    <property type="molecule type" value="Genomic_DNA"/>
</dbReference>
<dbReference type="Gene3D" id="1.25.40.20">
    <property type="entry name" value="Ankyrin repeat-containing domain"/>
    <property type="match status" value="1"/>
</dbReference>
<keyword evidence="1" id="KW-0677">Repeat</keyword>
<feature type="repeat" description="ANK" evidence="3">
    <location>
        <begin position="20"/>
        <end position="53"/>
    </location>
</feature>
<dbReference type="InterPro" id="IPR036770">
    <property type="entry name" value="Ankyrin_rpt-contain_sf"/>
</dbReference>
<reference evidence="4" key="1">
    <citation type="submission" date="2024-06" db="EMBL/GenBank/DDBJ databases">
        <authorList>
            <person name="Dussert Y."/>
            <person name="Peccoud J."/>
            <person name="Pigeault R."/>
        </authorList>
    </citation>
    <scope>NUCLEOTIDE SEQUENCE</scope>
    <source>
        <strain evidence="4">WArc</strain>
    </source>
</reference>
<dbReference type="PROSITE" id="PS50088">
    <property type="entry name" value="ANK_REPEAT"/>
    <property type="match status" value="1"/>
</dbReference>
<evidence type="ECO:0000313" key="4">
    <source>
        <dbReference type="EMBL" id="XBS67879.1"/>
    </source>
</evidence>
<dbReference type="RefSeq" id="WP_349968545.1">
    <property type="nucleotide sequence ID" value="NZ_CP157942.1"/>
</dbReference>
<dbReference type="PROSITE" id="PS50297">
    <property type="entry name" value="ANK_REP_REGION"/>
    <property type="match status" value="1"/>
</dbReference>
<dbReference type="PRINTS" id="PR01415">
    <property type="entry name" value="ANKYRIN"/>
</dbReference>
<dbReference type="PANTHER" id="PTHR24171:SF9">
    <property type="entry name" value="ANKYRIN REPEAT DOMAIN-CONTAINING PROTEIN 39"/>
    <property type="match status" value="1"/>
</dbReference>
<accession>A0AAU7Q4A9</accession>
<dbReference type="AlphaFoldDB" id="A0AAU7Q4A9"/>
<protein>
    <submittedName>
        <fullName evidence="4">Ankyrin repeat domain-containing protein</fullName>
    </submittedName>
</protein>
<dbReference type="Pfam" id="PF12796">
    <property type="entry name" value="Ank_2"/>
    <property type="match status" value="1"/>
</dbReference>
<keyword evidence="2 3" id="KW-0040">ANK repeat</keyword>
<dbReference type="SUPFAM" id="SSF48403">
    <property type="entry name" value="Ankyrin repeat"/>
    <property type="match status" value="1"/>
</dbReference>
<dbReference type="SMART" id="SM00248">
    <property type="entry name" value="ANK"/>
    <property type="match status" value="2"/>
</dbReference>
<evidence type="ECO:0000256" key="1">
    <source>
        <dbReference type="ARBA" id="ARBA00022737"/>
    </source>
</evidence>